<reference evidence="2" key="1">
    <citation type="submission" date="2022-11" db="UniProtKB">
        <authorList>
            <consortium name="WormBaseParasite"/>
        </authorList>
    </citation>
    <scope>IDENTIFICATION</scope>
</reference>
<dbReference type="Proteomes" id="UP000887565">
    <property type="component" value="Unplaced"/>
</dbReference>
<sequence>MEHNLMTRYDKTTKIIFLNRSHRDLSTDVKFDTKRSTWEASMAGVSAINRLNPVPGKKSSNDERALG</sequence>
<keyword evidence="1" id="KW-1185">Reference proteome</keyword>
<evidence type="ECO:0000313" key="1">
    <source>
        <dbReference type="Proteomes" id="UP000887565"/>
    </source>
</evidence>
<accession>A0A915HLZ4</accession>
<dbReference type="WBParaSite" id="nRc.2.0.1.t02988-RA">
    <property type="protein sequence ID" value="nRc.2.0.1.t02988-RA"/>
    <property type="gene ID" value="nRc.2.0.1.g02988"/>
</dbReference>
<dbReference type="AlphaFoldDB" id="A0A915HLZ4"/>
<protein>
    <submittedName>
        <fullName evidence="2">Uncharacterized protein</fullName>
    </submittedName>
</protein>
<name>A0A915HLZ4_ROMCU</name>
<organism evidence="1 2">
    <name type="scientific">Romanomermis culicivorax</name>
    <name type="common">Nematode worm</name>
    <dbReference type="NCBI Taxonomy" id="13658"/>
    <lineage>
        <taxon>Eukaryota</taxon>
        <taxon>Metazoa</taxon>
        <taxon>Ecdysozoa</taxon>
        <taxon>Nematoda</taxon>
        <taxon>Enoplea</taxon>
        <taxon>Dorylaimia</taxon>
        <taxon>Mermithida</taxon>
        <taxon>Mermithoidea</taxon>
        <taxon>Mermithidae</taxon>
        <taxon>Romanomermis</taxon>
    </lineage>
</organism>
<proteinExistence type="predicted"/>
<evidence type="ECO:0000313" key="2">
    <source>
        <dbReference type="WBParaSite" id="nRc.2.0.1.t02988-RA"/>
    </source>
</evidence>